<dbReference type="InterPro" id="IPR003594">
    <property type="entry name" value="HATPase_dom"/>
</dbReference>
<dbReference type="SUPFAM" id="SSF55874">
    <property type="entry name" value="ATPase domain of HSP90 chaperone/DNA topoisomerase II/histidine kinase"/>
    <property type="match status" value="1"/>
</dbReference>
<keyword evidence="10" id="KW-1185">Reference proteome</keyword>
<comment type="caution">
    <text evidence="6">Lacks conserved residue(s) required for the propagation of feature annotation.</text>
</comment>
<gene>
    <name evidence="9" type="ORF">SAE02_36790</name>
</gene>
<dbReference type="AlphaFoldDB" id="A0A512DST2"/>
<sequence length="528" mass="56244">MDNGGVAKTGKAFHHSLVGFVELAAQVMNARAAVLWIAGNDSAGVAAATGLGMDGADEDIQTLGRSIADWDRLLDEDAADDQVSGQDLAGYRVLAGVPVADPDGERLGSLWVFGPSFGKSDDDGRIADARESISRIAGLIGTDIASRVASDGQLAAARAEAERATRSKSRFLSAANHDLRQPFQAIHLFLHLLQSKVSDPSQQSLVTRIQEAVQSGETLLTSLLELSSLEAGNVRPAVVQVPVNDVLEKLIREFDGPAVAKGLRLRFMQCGAVVTTDPALLERMLRHLIGNAIRFTAKGSVMVGCRRRGNRIRIEVWDTGYGIPEDRQAAIFEEFTQIPGPGSRDRGRGLGLGLAIVERIANLLGHSIAVRSVPGRGSVFSVTLPAHREVSEANGNSAAPVSVLVIEDDPVQLMAIRSVLESWDCRVLSASSGARALASIGMKDQPAPDLVMAELRLNGGHSGLEVLAEIRRQMVAEVPAILMTSDSARERTAELTGADVSVLVKPFGPEHLRNAMEAMLARPIGARR</sequence>
<dbReference type="InterPro" id="IPR036097">
    <property type="entry name" value="HisK_dim/P_sf"/>
</dbReference>
<keyword evidence="4" id="KW-0808">Transferase</keyword>
<dbReference type="PANTHER" id="PTHR43047:SF9">
    <property type="entry name" value="HISTIDINE KINASE"/>
    <property type="match status" value="1"/>
</dbReference>
<dbReference type="EMBL" id="BJYZ01000017">
    <property type="protein sequence ID" value="GEO39531.1"/>
    <property type="molecule type" value="Genomic_DNA"/>
</dbReference>
<evidence type="ECO:0000256" key="5">
    <source>
        <dbReference type="ARBA" id="ARBA00022777"/>
    </source>
</evidence>
<organism evidence="9 10">
    <name type="scientific">Skermanella aerolata</name>
    <dbReference type="NCBI Taxonomy" id="393310"/>
    <lineage>
        <taxon>Bacteria</taxon>
        <taxon>Pseudomonadati</taxon>
        <taxon>Pseudomonadota</taxon>
        <taxon>Alphaproteobacteria</taxon>
        <taxon>Rhodospirillales</taxon>
        <taxon>Azospirillaceae</taxon>
        <taxon>Skermanella</taxon>
    </lineage>
</organism>
<dbReference type="InterPro" id="IPR036890">
    <property type="entry name" value="HATPase_C_sf"/>
</dbReference>
<comment type="caution">
    <text evidence="9">The sequence shown here is derived from an EMBL/GenBank/DDBJ whole genome shotgun (WGS) entry which is preliminary data.</text>
</comment>
<evidence type="ECO:0000256" key="1">
    <source>
        <dbReference type="ARBA" id="ARBA00000085"/>
    </source>
</evidence>
<dbReference type="PROSITE" id="PS50109">
    <property type="entry name" value="HIS_KIN"/>
    <property type="match status" value="1"/>
</dbReference>
<dbReference type="SMART" id="SM00387">
    <property type="entry name" value="HATPase_c"/>
    <property type="match status" value="1"/>
</dbReference>
<dbReference type="GO" id="GO:0000155">
    <property type="term" value="F:phosphorelay sensor kinase activity"/>
    <property type="evidence" value="ECO:0007669"/>
    <property type="project" value="InterPro"/>
</dbReference>
<dbReference type="SUPFAM" id="SSF47384">
    <property type="entry name" value="Homodimeric domain of signal transducing histidine kinase"/>
    <property type="match status" value="1"/>
</dbReference>
<dbReference type="Pfam" id="PF00512">
    <property type="entry name" value="HisKA"/>
    <property type="match status" value="1"/>
</dbReference>
<comment type="catalytic activity">
    <reaction evidence="1">
        <text>ATP + protein L-histidine = ADP + protein N-phospho-L-histidine.</text>
        <dbReference type="EC" id="2.7.13.3"/>
    </reaction>
</comment>
<dbReference type="CDD" id="cd00082">
    <property type="entry name" value="HisKA"/>
    <property type="match status" value="1"/>
</dbReference>
<evidence type="ECO:0000259" key="7">
    <source>
        <dbReference type="PROSITE" id="PS50109"/>
    </source>
</evidence>
<evidence type="ECO:0000256" key="2">
    <source>
        <dbReference type="ARBA" id="ARBA00012438"/>
    </source>
</evidence>
<dbReference type="InterPro" id="IPR001789">
    <property type="entry name" value="Sig_transdc_resp-reg_receiver"/>
</dbReference>
<evidence type="ECO:0000256" key="6">
    <source>
        <dbReference type="PROSITE-ProRule" id="PRU00169"/>
    </source>
</evidence>
<dbReference type="Gene3D" id="3.40.50.2300">
    <property type="match status" value="1"/>
</dbReference>
<dbReference type="InterPro" id="IPR011006">
    <property type="entry name" value="CheY-like_superfamily"/>
</dbReference>
<dbReference type="SUPFAM" id="SSF52172">
    <property type="entry name" value="CheY-like"/>
    <property type="match status" value="1"/>
</dbReference>
<dbReference type="SMART" id="SM00448">
    <property type="entry name" value="REC"/>
    <property type="match status" value="1"/>
</dbReference>
<accession>A0A512DST2</accession>
<dbReference type="InterPro" id="IPR003661">
    <property type="entry name" value="HisK_dim/P_dom"/>
</dbReference>
<dbReference type="Pfam" id="PF02518">
    <property type="entry name" value="HATPase_c"/>
    <property type="match status" value="1"/>
</dbReference>
<evidence type="ECO:0000313" key="10">
    <source>
        <dbReference type="Proteomes" id="UP000321523"/>
    </source>
</evidence>
<dbReference type="InterPro" id="IPR005467">
    <property type="entry name" value="His_kinase_dom"/>
</dbReference>
<dbReference type="CDD" id="cd00156">
    <property type="entry name" value="REC"/>
    <property type="match status" value="1"/>
</dbReference>
<dbReference type="GO" id="GO:0005886">
    <property type="term" value="C:plasma membrane"/>
    <property type="evidence" value="ECO:0007669"/>
    <property type="project" value="TreeGrafter"/>
</dbReference>
<dbReference type="FunFam" id="3.30.565.10:FF:000049">
    <property type="entry name" value="Two-component sensor histidine kinase"/>
    <property type="match status" value="1"/>
</dbReference>
<dbReference type="InterPro" id="IPR004358">
    <property type="entry name" value="Sig_transdc_His_kin-like_C"/>
</dbReference>
<dbReference type="PRINTS" id="PR00344">
    <property type="entry name" value="BCTRLSENSOR"/>
</dbReference>
<keyword evidence="3" id="KW-0597">Phosphoprotein</keyword>
<dbReference type="PROSITE" id="PS50110">
    <property type="entry name" value="RESPONSE_REGULATORY"/>
    <property type="match status" value="1"/>
</dbReference>
<evidence type="ECO:0000256" key="3">
    <source>
        <dbReference type="ARBA" id="ARBA00022553"/>
    </source>
</evidence>
<dbReference type="GO" id="GO:0009927">
    <property type="term" value="F:histidine phosphotransfer kinase activity"/>
    <property type="evidence" value="ECO:0007669"/>
    <property type="project" value="TreeGrafter"/>
</dbReference>
<dbReference type="Proteomes" id="UP000321523">
    <property type="component" value="Unassembled WGS sequence"/>
</dbReference>
<dbReference type="EC" id="2.7.13.3" evidence="2"/>
<dbReference type="Pfam" id="PF00072">
    <property type="entry name" value="Response_reg"/>
    <property type="match status" value="1"/>
</dbReference>
<name>A0A512DST2_9PROT</name>
<dbReference type="SMART" id="SM00388">
    <property type="entry name" value="HisKA"/>
    <property type="match status" value="1"/>
</dbReference>
<proteinExistence type="predicted"/>
<dbReference type="PANTHER" id="PTHR43047">
    <property type="entry name" value="TWO-COMPONENT HISTIDINE PROTEIN KINASE"/>
    <property type="match status" value="1"/>
</dbReference>
<evidence type="ECO:0000256" key="4">
    <source>
        <dbReference type="ARBA" id="ARBA00022679"/>
    </source>
</evidence>
<dbReference type="Gene3D" id="3.30.565.10">
    <property type="entry name" value="Histidine kinase-like ATPase, C-terminal domain"/>
    <property type="match status" value="1"/>
</dbReference>
<protein>
    <recommendedName>
        <fullName evidence="2">histidine kinase</fullName>
        <ecNumber evidence="2">2.7.13.3</ecNumber>
    </recommendedName>
</protein>
<keyword evidence="5" id="KW-0418">Kinase</keyword>
<feature type="domain" description="Response regulatory" evidence="8">
    <location>
        <begin position="402"/>
        <end position="520"/>
    </location>
</feature>
<reference evidence="9 10" key="1">
    <citation type="submission" date="2019-07" db="EMBL/GenBank/DDBJ databases">
        <title>Whole genome shotgun sequence of Skermanella aerolata NBRC 106429.</title>
        <authorList>
            <person name="Hosoyama A."/>
            <person name="Uohara A."/>
            <person name="Ohji S."/>
            <person name="Ichikawa N."/>
        </authorList>
    </citation>
    <scope>NUCLEOTIDE SEQUENCE [LARGE SCALE GENOMIC DNA]</scope>
    <source>
        <strain evidence="9 10">NBRC 106429</strain>
    </source>
</reference>
<evidence type="ECO:0000259" key="8">
    <source>
        <dbReference type="PROSITE" id="PS50110"/>
    </source>
</evidence>
<feature type="domain" description="Histidine kinase" evidence="7">
    <location>
        <begin position="174"/>
        <end position="388"/>
    </location>
</feature>
<dbReference type="Gene3D" id="1.10.287.130">
    <property type="match status" value="1"/>
</dbReference>
<evidence type="ECO:0000313" key="9">
    <source>
        <dbReference type="EMBL" id="GEO39531.1"/>
    </source>
</evidence>